<dbReference type="InterPro" id="IPR011257">
    <property type="entry name" value="DNA_glycosylase"/>
</dbReference>
<dbReference type="Proteomes" id="UP001201873">
    <property type="component" value="Unassembled WGS sequence"/>
</dbReference>
<dbReference type="InterPro" id="IPR052891">
    <property type="entry name" value="DNA-3mA_glycosylase"/>
</dbReference>
<protein>
    <submittedName>
        <fullName evidence="1">DNA-3-methyladenine glycosylase I</fullName>
    </submittedName>
</protein>
<sequence>MVGADGQARCPWGLSTPEYIEYHDGEWGQPVRDTVGLYERLTLEAFQSGLSWLTILRKRPAFRAAFADFDPVVVAGYGPDDVERLLGDAGIVRNRRKIEATIVNAQAVLDLGTPLGELVWAHQPPAAARPRTTADVPAKTPASIALAKALRAAGFVFIGPTTAYALMQACGLVDDHLAACWVPRAPTD</sequence>
<proteinExistence type="predicted"/>
<gene>
    <name evidence="1" type="ORF">MXD59_19600</name>
</gene>
<dbReference type="Gene3D" id="1.10.340.30">
    <property type="entry name" value="Hypothetical protein, domain 2"/>
    <property type="match status" value="1"/>
</dbReference>
<dbReference type="PANTHER" id="PTHR30037">
    <property type="entry name" value="DNA-3-METHYLADENINE GLYCOSYLASE 1"/>
    <property type="match status" value="1"/>
</dbReference>
<dbReference type="PANTHER" id="PTHR30037:SF4">
    <property type="entry name" value="DNA-3-METHYLADENINE GLYCOSYLASE I"/>
    <property type="match status" value="1"/>
</dbReference>
<dbReference type="Pfam" id="PF03352">
    <property type="entry name" value="Adenine_glyco"/>
    <property type="match status" value="1"/>
</dbReference>
<dbReference type="SUPFAM" id="SSF48150">
    <property type="entry name" value="DNA-glycosylase"/>
    <property type="match status" value="1"/>
</dbReference>
<reference evidence="1 2" key="1">
    <citation type="submission" date="2022-04" db="EMBL/GenBank/DDBJ databases">
        <title>Genome diversity in the genus Frankia.</title>
        <authorList>
            <person name="Carlos-Shanley C."/>
            <person name="Hahn D."/>
        </authorList>
    </citation>
    <scope>NUCLEOTIDE SEQUENCE [LARGE SCALE GENOMIC DNA]</scope>
    <source>
        <strain evidence="1 2">Ag45/Mut15</strain>
    </source>
</reference>
<organism evidence="1 2">
    <name type="scientific">Frankia umida</name>
    <dbReference type="NCBI Taxonomy" id="573489"/>
    <lineage>
        <taxon>Bacteria</taxon>
        <taxon>Bacillati</taxon>
        <taxon>Actinomycetota</taxon>
        <taxon>Actinomycetes</taxon>
        <taxon>Frankiales</taxon>
        <taxon>Frankiaceae</taxon>
        <taxon>Frankia</taxon>
    </lineage>
</organism>
<dbReference type="InterPro" id="IPR005019">
    <property type="entry name" value="Adenine_glyco"/>
</dbReference>
<accession>A0ABT0K2D1</accession>
<name>A0ABT0K2D1_9ACTN</name>
<evidence type="ECO:0000313" key="1">
    <source>
        <dbReference type="EMBL" id="MCK9877952.1"/>
    </source>
</evidence>
<evidence type="ECO:0000313" key="2">
    <source>
        <dbReference type="Proteomes" id="UP001201873"/>
    </source>
</evidence>
<comment type="caution">
    <text evidence="1">The sequence shown here is derived from an EMBL/GenBank/DDBJ whole genome shotgun (WGS) entry which is preliminary data.</text>
</comment>
<keyword evidence="2" id="KW-1185">Reference proteome</keyword>
<dbReference type="EMBL" id="JALKFT010000024">
    <property type="protein sequence ID" value="MCK9877952.1"/>
    <property type="molecule type" value="Genomic_DNA"/>
</dbReference>